<feature type="domain" description="NADH:ubiquinone oxidoreductase 30kDa subunit" evidence="5">
    <location>
        <begin position="6"/>
        <end position="118"/>
    </location>
</feature>
<dbReference type="SUPFAM" id="SSF143243">
    <property type="entry name" value="Nqo5-like"/>
    <property type="match status" value="1"/>
</dbReference>
<keyword evidence="4" id="KW-0874">Quinone</keyword>
<dbReference type="Gene3D" id="3.30.460.80">
    <property type="entry name" value="NADH:ubiquinone oxidoreductase, 30kDa subunit"/>
    <property type="match status" value="1"/>
</dbReference>
<dbReference type="Pfam" id="PF00329">
    <property type="entry name" value="Complex1_30kDa"/>
    <property type="match status" value="1"/>
</dbReference>
<keyword evidence="3" id="KW-1278">Translocase</keyword>
<gene>
    <name evidence="6" type="ORF">A3H38_01980</name>
</gene>
<evidence type="ECO:0000259" key="5">
    <source>
        <dbReference type="Pfam" id="PF00329"/>
    </source>
</evidence>
<proteinExistence type="inferred from homology"/>
<reference evidence="6 7" key="1">
    <citation type="journal article" date="2016" name="Nat. Commun.">
        <title>Thousands of microbial genomes shed light on interconnected biogeochemical processes in an aquifer system.</title>
        <authorList>
            <person name="Anantharaman K."/>
            <person name="Brown C.T."/>
            <person name="Hug L.A."/>
            <person name="Sharon I."/>
            <person name="Castelle C.J."/>
            <person name="Probst A.J."/>
            <person name="Thomas B.C."/>
            <person name="Singh A."/>
            <person name="Wilkins M.J."/>
            <person name="Karaoz U."/>
            <person name="Brodie E.L."/>
            <person name="Williams K.H."/>
            <person name="Hubbard S.S."/>
            <person name="Banfield J.F."/>
        </authorList>
    </citation>
    <scope>NUCLEOTIDE SEQUENCE [LARGE SCALE GENOMIC DNA]</scope>
</reference>
<accession>A0A1F4R482</accession>
<evidence type="ECO:0000256" key="2">
    <source>
        <dbReference type="ARBA" id="ARBA00022448"/>
    </source>
</evidence>
<dbReference type="GO" id="GO:0008137">
    <property type="term" value="F:NADH dehydrogenase (ubiquinone) activity"/>
    <property type="evidence" value="ECO:0007669"/>
    <property type="project" value="InterPro"/>
</dbReference>
<comment type="similarity">
    <text evidence="1 3">Belongs to the complex I 30 kDa subunit family.</text>
</comment>
<dbReference type="EMBL" id="METP01000064">
    <property type="protein sequence ID" value="OGC03041.1"/>
    <property type="molecule type" value="Genomic_DNA"/>
</dbReference>
<dbReference type="NCBIfam" id="TIGR01961">
    <property type="entry name" value="NuoC_fam"/>
    <property type="match status" value="1"/>
</dbReference>
<dbReference type="InterPro" id="IPR010218">
    <property type="entry name" value="NADH_DH_suC"/>
</dbReference>
<evidence type="ECO:0000256" key="1">
    <source>
        <dbReference type="ARBA" id="ARBA00007569"/>
    </source>
</evidence>
<keyword evidence="3" id="KW-0520">NAD</keyword>
<protein>
    <recommendedName>
        <fullName evidence="4">NADH-quinone oxidoreductase</fullName>
        <ecNumber evidence="4">7.1.1.-</ecNumber>
    </recommendedName>
</protein>
<name>A0A1F4R482_UNCSA</name>
<comment type="catalytic activity">
    <reaction evidence="4">
        <text>a quinone + NADH + 5 H(+)(in) = a quinol + NAD(+) + 4 H(+)(out)</text>
        <dbReference type="Rhea" id="RHEA:57888"/>
        <dbReference type="ChEBI" id="CHEBI:15378"/>
        <dbReference type="ChEBI" id="CHEBI:24646"/>
        <dbReference type="ChEBI" id="CHEBI:57540"/>
        <dbReference type="ChEBI" id="CHEBI:57945"/>
        <dbReference type="ChEBI" id="CHEBI:132124"/>
    </reaction>
</comment>
<dbReference type="InterPro" id="IPR037232">
    <property type="entry name" value="NADH_quin_OxRdtase_su_C/D-like"/>
</dbReference>
<comment type="caution">
    <text evidence="6">The sequence shown here is derived from an EMBL/GenBank/DDBJ whole genome shotgun (WGS) entry which is preliminary data.</text>
</comment>
<dbReference type="Proteomes" id="UP000176938">
    <property type="component" value="Unassembled WGS sequence"/>
</dbReference>
<organism evidence="6 7">
    <name type="scientific">candidate division WOR-1 bacterium RIFCSPLOWO2_02_FULL_46_20</name>
    <dbReference type="NCBI Taxonomy" id="1802567"/>
    <lineage>
        <taxon>Bacteria</taxon>
        <taxon>Bacillati</taxon>
        <taxon>Saganbacteria</taxon>
    </lineage>
</organism>
<evidence type="ECO:0000256" key="3">
    <source>
        <dbReference type="RuleBase" id="RU003456"/>
    </source>
</evidence>
<evidence type="ECO:0000313" key="6">
    <source>
        <dbReference type="EMBL" id="OGC03041.1"/>
    </source>
</evidence>
<dbReference type="GO" id="GO:0016651">
    <property type="term" value="F:oxidoreductase activity, acting on NAD(P)H"/>
    <property type="evidence" value="ECO:0007669"/>
    <property type="project" value="InterPro"/>
</dbReference>
<dbReference type="AlphaFoldDB" id="A0A1F4R482"/>
<comment type="function">
    <text evidence="4">NDH-1 shuttles electrons from NADH, via FMN and iron-sulfur (Fe-S) centers, to quinones in the respiratory chain.</text>
</comment>
<dbReference type="EC" id="7.1.1.-" evidence="4"/>
<keyword evidence="2 3" id="KW-0813">Transport</keyword>
<sequence>MIEEIKIGKDEILDVCLKLKESCDFLAFVTAVDYPERGLLELVYNLRSLTDNKNVILKVELPRENPEISSVAVVWPAAEWHEREIFDLFGVKFSGHPDLRRILLPEDWQGHPLLKDYVKPGVIKRPETIK</sequence>
<dbReference type="PROSITE" id="PS00542">
    <property type="entry name" value="COMPLEX1_30K"/>
    <property type="match status" value="1"/>
</dbReference>
<dbReference type="InterPro" id="IPR020396">
    <property type="entry name" value="NADH_UbQ_OxRdtase_CS"/>
</dbReference>
<evidence type="ECO:0000313" key="7">
    <source>
        <dbReference type="Proteomes" id="UP000176938"/>
    </source>
</evidence>
<dbReference type="InterPro" id="IPR001268">
    <property type="entry name" value="NADH_UbQ_OxRdtase_30kDa_su"/>
</dbReference>
<evidence type="ECO:0000256" key="4">
    <source>
        <dbReference type="RuleBase" id="RU003582"/>
    </source>
</evidence>
<dbReference type="GO" id="GO:0048038">
    <property type="term" value="F:quinone binding"/>
    <property type="evidence" value="ECO:0007669"/>
    <property type="project" value="UniProtKB-KW"/>
</dbReference>
<dbReference type="PANTHER" id="PTHR10884:SF14">
    <property type="entry name" value="NADH DEHYDROGENASE [UBIQUINONE] IRON-SULFUR PROTEIN 3, MITOCHONDRIAL"/>
    <property type="match status" value="1"/>
</dbReference>
<dbReference type="PANTHER" id="PTHR10884">
    <property type="entry name" value="NADH DEHYDROGENASE UBIQUINONE IRON-SULFUR PROTEIN 3"/>
    <property type="match status" value="1"/>
</dbReference>